<dbReference type="EMBL" id="JBFPKE010000009">
    <property type="protein sequence ID" value="MEX3752750.1"/>
    <property type="molecule type" value="Genomic_DNA"/>
</dbReference>
<organism evidence="1 2">
    <name type="scientific">Paraburkholderia phenoliruptrix</name>
    <dbReference type="NCBI Taxonomy" id="252970"/>
    <lineage>
        <taxon>Bacteria</taxon>
        <taxon>Pseudomonadati</taxon>
        <taxon>Pseudomonadota</taxon>
        <taxon>Betaproteobacteria</taxon>
        <taxon>Burkholderiales</taxon>
        <taxon>Burkholderiaceae</taxon>
        <taxon>Paraburkholderia</taxon>
    </lineage>
</organism>
<dbReference type="InterPro" id="IPR014729">
    <property type="entry name" value="Rossmann-like_a/b/a_fold"/>
</dbReference>
<reference evidence="1 2" key="1">
    <citation type="submission" date="2024-07" db="EMBL/GenBank/DDBJ databases">
        <title>A survey of Mimosa microsymbionts across Brazilian biomes reveals a high diversity of Paraburkholderia nodulating endemic species, but also that Cupriavidus is common as a symbiont of widespread species.</title>
        <authorList>
            <person name="Rouws L."/>
            <person name="Barauna A."/>
            <person name="Beukes C."/>
            <person name="Rouws J.R.C."/>
            <person name="De Faria S.M."/>
            <person name="Gross E."/>
            <person name="Bueno Dos Reis Junior F."/>
            <person name="Simon M.F."/>
            <person name="Maluk M."/>
            <person name="Odee D.W."/>
            <person name="Kenicer G."/>
            <person name="Young J.P.W."/>
            <person name="Reis V.M."/>
            <person name="Zilli J."/>
            <person name="James E.K."/>
        </authorList>
    </citation>
    <scope>NUCLEOTIDE SEQUENCE [LARGE SCALE GENOMIC DNA]</scope>
    <source>
        <strain evidence="1 2">BR14375</strain>
    </source>
</reference>
<gene>
    <name evidence="1" type="ORF">AB3X84_22415</name>
</gene>
<evidence type="ECO:0000313" key="1">
    <source>
        <dbReference type="EMBL" id="MEX3752750.1"/>
    </source>
</evidence>
<dbReference type="Gene3D" id="3.40.50.620">
    <property type="entry name" value="HUPs"/>
    <property type="match status" value="1"/>
</dbReference>
<proteinExistence type="predicted"/>
<dbReference type="SUPFAM" id="SSF52402">
    <property type="entry name" value="Adenine nucleotide alpha hydrolases-like"/>
    <property type="match status" value="1"/>
</dbReference>
<keyword evidence="2" id="KW-1185">Reference proteome</keyword>
<name>A0ABV3WHM2_9BURK</name>
<comment type="caution">
    <text evidence="1">The sequence shown here is derived from an EMBL/GenBank/DDBJ whole genome shotgun (WGS) entry which is preliminary data.</text>
</comment>
<sequence length="403" mass="45681">MAETPSVFIVTAHGRQPLEAVGNERLFELLDRHHVPWSAVSIYTVPRDGGAPQLRASLDKRLSEFNDVSDILLYFNRNVNPFIFNVANFVTLKQAGEHASTEYLYQRLDNERSASDIFLKKMTEEECKDVIAQRVGDVIRDNLPPGSDLVVGVSGGGDSNALLHALSRLDDMKLRIHPVIIKGIPDWDKGVPRAEELCRRYGLSLTIVEDAEVQQILGIENHSTSLITRFEREFAGDDFEFLGTLLVRLALIRHAEALGTPYICTGLNLEDVLCEALFRTTNGQGPAGIPVRSIGEYRLLFPLWLCPKRIIDGCFPKQSLDNYDARYPCFSLGRNLYYSIVYELQSRFPAFTEQLAHGYAEQSRKNPVVYQYDEQLGFHVERFVPFPLRQKFERMLRDVGTPA</sequence>
<dbReference type="Proteomes" id="UP001558535">
    <property type="component" value="Unassembled WGS sequence"/>
</dbReference>
<protein>
    <submittedName>
        <fullName evidence="1">Uncharacterized protein</fullName>
    </submittedName>
</protein>
<evidence type="ECO:0000313" key="2">
    <source>
        <dbReference type="Proteomes" id="UP001558535"/>
    </source>
</evidence>
<dbReference type="RefSeq" id="WP_368610004.1">
    <property type="nucleotide sequence ID" value="NZ_JBFPKE010000009.1"/>
</dbReference>
<accession>A0ABV3WHM2</accession>